<dbReference type="EnsemblMetazoa" id="AFAF005368-RA">
    <property type="protein sequence ID" value="AFAF005368-PA"/>
    <property type="gene ID" value="AFAF005368"/>
</dbReference>
<accession>A0A182Q8V1</accession>
<dbReference type="AlphaFoldDB" id="A0A182Q8V1"/>
<name>A0A182Q8V1_9DIPT</name>
<reference evidence="3" key="1">
    <citation type="submission" date="2014-01" db="EMBL/GenBank/DDBJ databases">
        <title>The Genome Sequence of Anopheles farauti FAR1 (V2).</title>
        <authorList>
            <consortium name="The Broad Institute Genomics Platform"/>
            <person name="Neafsey D.E."/>
            <person name="Besansky N."/>
            <person name="Howell P."/>
            <person name="Walton C."/>
            <person name="Young S.K."/>
            <person name="Zeng Q."/>
            <person name="Gargeya S."/>
            <person name="Fitzgerald M."/>
            <person name="Haas B."/>
            <person name="Abouelleil A."/>
            <person name="Allen A.W."/>
            <person name="Alvarado L."/>
            <person name="Arachchi H.M."/>
            <person name="Berlin A.M."/>
            <person name="Chapman S.B."/>
            <person name="Gainer-Dewar J."/>
            <person name="Goldberg J."/>
            <person name="Griggs A."/>
            <person name="Gujja S."/>
            <person name="Hansen M."/>
            <person name="Howarth C."/>
            <person name="Imamovic A."/>
            <person name="Ireland A."/>
            <person name="Larimer J."/>
            <person name="McCowan C."/>
            <person name="Murphy C."/>
            <person name="Pearson M."/>
            <person name="Poon T.W."/>
            <person name="Priest M."/>
            <person name="Roberts A."/>
            <person name="Saif S."/>
            <person name="Shea T."/>
            <person name="Sisk P."/>
            <person name="Sykes S."/>
            <person name="Wortman J."/>
            <person name="Nusbaum C."/>
            <person name="Birren B."/>
        </authorList>
    </citation>
    <scope>NUCLEOTIDE SEQUENCE [LARGE SCALE GENOMIC DNA]</scope>
    <source>
        <strain evidence="3">FAR1</strain>
    </source>
</reference>
<proteinExistence type="predicted"/>
<organism evidence="2 3">
    <name type="scientific">Anopheles farauti</name>
    <dbReference type="NCBI Taxonomy" id="69004"/>
    <lineage>
        <taxon>Eukaryota</taxon>
        <taxon>Metazoa</taxon>
        <taxon>Ecdysozoa</taxon>
        <taxon>Arthropoda</taxon>
        <taxon>Hexapoda</taxon>
        <taxon>Insecta</taxon>
        <taxon>Pterygota</taxon>
        <taxon>Neoptera</taxon>
        <taxon>Endopterygota</taxon>
        <taxon>Diptera</taxon>
        <taxon>Nematocera</taxon>
        <taxon>Culicoidea</taxon>
        <taxon>Culicidae</taxon>
        <taxon>Anophelinae</taxon>
        <taxon>Anopheles</taxon>
    </lineage>
</organism>
<evidence type="ECO:0000313" key="2">
    <source>
        <dbReference type="EnsemblMetazoa" id="AFAF005368-PA"/>
    </source>
</evidence>
<keyword evidence="3" id="KW-1185">Reference proteome</keyword>
<feature type="signal peptide" evidence="1">
    <location>
        <begin position="1"/>
        <end position="21"/>
    </location>
</feature>
<evidence type="ECO:0000313" key="3">
    <source>
        <dbReference type="Proteomes" id="UP000075886"/>
    </source>
</evidence>
<reference evidence="2" key="2">
    <citation type="submission" date="2020-05" db="UniProtKB">
        <authorList>
            <consortium name="EnsemblMetazoa"/>
        </authorList>
    </citation>
    <scope>IDENTIFICATION</scope>
    <source>
        <strain evidence="2">FAR1</strain>
    </source>
</reference>
<keyword evidence="1" id="KW-0732">Signal</keyword>
<evidence type="ECO:0000256" key="1">
    <source>
        <dbReference type="SAM" id="SignalP"/>
    </source>
</evidence>
<dbReference type="STRING" id="69004.A0A182Q8V1"/>
<dbReference type="Proteomes" id="UP000075886">
    <property type="component" value="Unassembled WGS sequence"/>
</dbReference>
<dbReference type="VEuPathDB" id="VectorBase:AFAF005368"/>
<dbReference type="EMBL" id="AXCN02000763">
    <property type="status" value="NOT_ANNOTATED_CDS"/>
    <property type="molecule type" value="Genomic_DNA"/>
</dbReference>
<feature type="chain" id="PRO_5008132512" description="DUF753 domain-containing protein" evidence="1">
    <location>
        <begin position="22"/>
        <end position="255"/>
    </location>
</feature>
<evidence type="ECO:0008006" key="4">
    <source>
        <dbReference type="Google" id="ProtNLM"/>
    </source>
</evidence>
<protein>
    <recommendedName>
        <fullName evidence="4">DUF753 domain-containing protein</fullName>
    </recommendedName>
</protein>
<sequence length="255" mass="27509">MVFRKQCAVVFVAVWLATAYGNELRCYSCDDCTKQVPTIVKCNAKNGLDLAALSYTPTYPTLTQSTPYWNANPWDPIITPPPLIGGGGINNPWDPLLTPPPLVGDNSNGNQGNQIITPPPLNGGGGVYNPWDPLLTPPPLVGGENNGNWWYSGNPIITSPPLNGGASTTWYPGNIVTPPSLYPYGKAKDLQQRQKRFVCATIRNQGKSNRKEVVHRRGCAEIEGYAVGVCDQGQIPVMEGGITSCRVCGHSLCNE</sequence>